<name>A0A1H1V7J1_9BRAD</name>
<evidence type="ECO:0000313" key="4">
    <source>
        <dbReference type="EMBL" id="SDS80675.1"/>
    </source>
</evidence>
<gene>
    <name evidence="4" type="ORF">SAMN05444158_3281</name>
</gene>
<feature type="domain" description="HTH tetR-type" evidence="3">
    <location>
        <begin position="25"/>
        <end position="85"/>
    </location>
</feature>
<organism evidence="4 5">
    <name type="scientific">Bradyrhizobium canariense</name>
    <dbReference type="NCBI Taxonomy" id="255045"/>
    <lineage>
        <taxon>Bacteria</taxon>
        <taxon>Pseudomonadati</taxon>
        <taxon>Pseudomonadota</taxon>
        <taxon>Alphaproteobacteria</taxon>
        <taxon>Hyphomicrobiales</taxon>
        <taxon>Nitrobacteraceae</taxon>
        <taxon>Bradyrhizobium</taxon>
    </lineage>
</organism>
<evidence type="ECO:0000259" key="3">
    <source>
        <dbReference type="PROSITE" id="PS50977"/>
    </source>
</evidence>
<keyword evidence="1 2" id="KW-0238">DNA-binding</keyword>
<dbReference type="PROSITE" id="PS50977">
    <property type="entry name" value="HTH_TETR_2"/>
    <property type="match status" value="1"/>
</dbReference>
<dbReference type="PRINTS" id="PR00455">
    <property type="entry name" value="HTHTETR"/>
</dbReference>
<dbReference type="Gene3D" id="1.10.357.10">
    <property type="entry name" value="Tetracycline Repressor, domain 2"/>
    <property type="match status" value="1"/>
</dbReference>
<accession>A0A1H1V7J1</accession>
<sequence length="210" mass="23807">MPRARRVVRYVPMSIQPLPIKRTRNRRREQLIAVAAEFFLHHSYDAVTVEMISARAGISGPGLYRHFQNKQALLIAVLEEPTQAVHEAARRIGETTTEPEAAIVEMVESHIRLILQGPPSTLIFTKNEHALPEHDRRRIRREMALYAEEWVSVVIPLRPDLSEPEARLLTQCVFSMLNTAAILKKGLDEVSIIFIMRQAALHALLGRGAL</sequence>
<proteinExistence type="predicted"/>
<dbReference type="InterPro" id="IPR023772">
    <property type="entry name" value="DNA-bd_HTH_TetR-type_CS"/>
</dbReference>
<keyword evidence="5" id="KW-1185">Reference proteome</keyword>
<dbReference type="InterPro" id="IPR050109">
    <property type="entry name" value="HTH-type_TetR-like_transc_reg"/>
</dbReference>
<dbReference type="PANTHER" id="PTHR30055">
    <property type="entry name" value="HTH-TYPE TRANSCRIPTIONAL REGULATOR RUTR"/>
    <property type="match status" value="1"/>
</dbReference>
<dbReference type="PROSITE" id="PS01081">
    <property type="entry name" value="HTH_TETR_1"/>
    <property type="match status" value="1"/>
</dbReference>
<dbReference type="InterPro" id="IPR001647">
    <property type="entry name" value="HTH_TetR"/>
</dbReference>
<dbReference type="SUPFAM" id="SSF46689">
    <property type="entry name" value="Homeodomain-like"/>
    <property type="match status" value="1"/>
</dbReference>
<evidence type="ECO:0000256" key="1">
    <source>
        <dbReference type="ARBA" id="ARBA00023125"/>
    </source>
</evidence>
<dbReference type="Gene3D" id="1.10.10.60">
    <property type="entry name" value="Homeodomain-like"/>
    <property type="match status" value="1"/>
</dbReference>
<dbReference type="GO" id="GO:0000976">
    <property type="term" value="F:transcription cis-regulatory region binding"/>
    <property type="evidence" value="ECO:0007669"/>
    <property type="project" value="TreeGrafter"/>
</dbReference>
<evidence type="ECO:0000313" key="5">
    <source>
        <dbReference type="Proteomes" id="UP000243904"/>
    </source>
</evidence>
<dbReference type="GO" id="GO:0003700">
    <property type="term" value="F:DNA-binding transcription factor activity"/>
    <property type="evidence" value="ECO:0007669"/>
    <property type="project" value="TreeGrafter"/>
</dbReference>
<dbReference type="EMBL" id="LT629750">
    <property type="protein sequence ID" value="SDS80675.1"/>
    <property type="molecule type" value="Genomic_DNA"/>
</dbReference>
<dbReference type="Proteomes" id="UP000243904">
    <property type="component" value="Chromosome I"/>
</dbReference>
<dbReference type="PANTHER" id="PTHR30055:SF237">
    <property type="entry name" value="TRANSCRIPTIONAL REPRESSOR MCE3R"/>
    <property type="match status" value="1"/>
</dbReference>
<protein>
    <submittedName>
        <fullName evidence="4">Transcriptional regulator, TetR family</fullName>
    </submittedName>
</protein>
<dbReference type="AlphaFoldDB" id="A0A1H1V7J1"/>
<dbReference type="InterPro" id="IPR009057">
    <property type="entry name" value="Homeodomain-like_sf"/>
</dbReference>
<reference evidence="5" key="1">
    <citation type="submission" date="2016-10" db="EMBL/GenBank/DDBJ databases">
        <authorList>
            <person name="Varghese N."/>
            <person name="Submissions S."/>
        </authorList>
    </citation>
    <scope>NUCLEOTIDE SEQUENCE [LARGE SCALE GENOMIC DNA]</scope>
    <source>
        <strain evidence="5">GAS369</strain>
    </source>
</reference>
<evidence type="ECO:0000256" key="2">
    <source>
        <dbReference type="PROSITE-ProRule" id="PRU00335"/>
    </source>
</evidence>
<feature type="DNA-binding region" description="H-T-H motif" evidence="2">
    <location>
        <begin position="48"/>
        <end position="67"/>
    </location>
</feature>
<dbReference type="Pfam" id="PF00440">
    <property type="entry name" value="TetR_N"/>
    <property type="match status" value="1"/>
</dbReference>